<protein>
    <submittedName>
        <fullName evidence="2">Uncharacterized protein LOC105140874 isoform X2</fullName>
    </submittedName>
</protein>
<keyword evidence="1" id="KW-1185">Reference proteome</keyword>
<gene>
    <name evidence="2" type="primary">LOC105140874</name>
</gene>
<reference evidence="2" key="1">
    <citation type="submission" date="2025-08" db="UniProtKB">
        <authorList>
            <consortium name="RefSeq"/>
        </authorList>
    </citation>
    <scope>IDENTIFICATION</scope>
</reference>
<evidence type="ECO:0000313" key="2">
    <source>
        <dbReference type="RefSeq" id="XP_011046212.1"/>
    </source>
</evidence>
<dbReference type="AlphaFoldDB" id="A0AAJ6Y8B2"/>
<dbReference type="GeneID" id="105140874"/>
<accession>A0AAJ6Y8B2</accession>
<proteinExistence type="predicted"/>
<organism evidence="1 2">
    <name type="scientific">Populus euphratica</name>
    <name type="common">Euphrates poplar</name>
    <dbReference type="NCBI Taxonomy" id="75702"/>
    <lineage>
        <taxon>Eukaryota</taxon>
        <taxon>Viridiplantae</taxon>
        <taxon>Streptophyta</taxon>
        <taxon>Embryophyta</taxon>
        <taxon>Tracheophyta</taxon>
        <taxon>Spermatophyta</taxon>
        <taxon>Magnoliopsida</taxon>
        <taxon>eudicotyledons</taxon>
        <taxon>Gunneridae</taxon>
        <taxon>Pentapetalae</taxon>
        <taxon>rosids</taxon>
        <taxon>fabids</taxon>
        <taxon>Malpighiales</taxon>
        <taxon>Salicaceae</taxon>
        <taxon>Saliceae</taxon>
        <taxon>Populus</taxon>
    </lineage>
</organism>
<evidence type="ECO:0000313" key="1">
    <source>
        <dbReference type="Proteomes" id="UP000694918"/>
    </source>
</evidence>
<dbReference type="RefSeq" id="XP_011046212.1">
    <property type="nucleotide sequence ID" value="XM_011047910.1"/>
</dbReference>
<sequence length="93" mass="10442">MTQRSAATLAPLPASISAHLSGSCTKAKQEPATMPLPCDLSFQIGGCMTGSSFNDMLSKLKMVTWNWEETYHSECYWFCHNRKFRGYLAGHFM</sequence>
<name>A0AAJ6Y8B2_POPEU</name>
<dbReference type="PROSITE" id="PS51257">
    <property type="entry name" value="PROKAR_LIPOPROTEIN"/>
    <property type="match status" value="1"/>
</dbReference>
<dbReference type="Proteomes" id="UP000694918">
    <property type="component" value="Unplaced"/>
</dbReference>